<keyword evidence="1" id="KW-0732">Signal</keyword>
<evidence type="ECO:0000313" key="4">
    <source>
        <dbReference type="WBParaSite" id="HPBE_0000143301-mRNA-1"/>
    </source>
</evidence>
<gene>
    <name evidence="2" type="ORF">HPBE_LOCUS1435</name>
</gene>
<dbReference type="PANTHER" id="PTHR35182">
    <property type="entry name" value="PROTEIN CBG13762"/>
    <property type="match status" value="1"/>
</dbReference>
<reference evidence="4" key="2">
    <citation type="submission" date="2019-09" db="UniProtKB">
        <authorList>
            <consortium name="WormBaseParasite"/>
        </authorList>
    </citation>
    <scope>IDENTIFICATION</scope>
</reference>
<organism evidence="3 4">
    <name type="scientific">Heligmosomoides polygyrus</name>
    <name type="common">Parasitic roundworm</name>
    <dbReference type="NCBI Taxonomy" id="6339"/>
    <lineage>
        <taxon>Eukaryota</taxon>
        <taxon>Metazoa</taxon>
        <taxon>Ecdysozoa</taxon>
        <taxon>Nematoda</taxon>
        <taxon>Chromadorea</taxon>
        <taxon>Rhabditida</taxon>
        <taxon>Rhabditina</taxon>
        <taxon>Rhabditomorpha</taxon>
        <taxon>Strongyloidea</taxon>
        <taxon>Heligmosomidae</taxon>
        <taxon>Heligmosomoides</taxon>
    </lineage>
</organism>
<dbReference type="EMBL" id="UZAH01001570">
    <property type="protein sequence ID" value="VDO19817.1"/>
    <property type="molecule type" value="Genomic_DNA"/>
</dbReference>
<dbReference type="PANTHER" id="PTHR35182:SF1">
    <property type="entry name" value="COLD-SHOCK PROTEIN-RELATED"/>
    <property type="match status" value="1"/>
</dbReference>
<proteinExistence type="predicted"/>
<accession>A0A183F5J1</accession>
<evidence type="ECO:0000256" key="1">
    <source>
        <dbReference type="SAM" id="SignalP"/>
    </source>
</evidence>
<name>A0A183F5J1_HELPZ</name>
<keyword evidence="3" id="KW-1185">Reference proteome</keyword>
<feature type="signal peptide" evidence="1">
    <location>
        <begin position="1"/>
        <end position="17"/>
    </location>
</feature>
<dbReference type="OrthoDB" id="5824604at2759"/>
<evidence type="ECO:0000313" key="3">
    <source>
        <dbReference type="Proteomes" id="UP000050761"/>
    </source>
</evidence>
<reference evidence="2 3" key="1">
    <citation type="submission" date="2018-11" db="EMBL/GenBank/DDBJ databases">
        <authorList>
            <consortium name="Pathogen Informatics"/>
        </authorList>
    </citation>
    <scope>NUCLEOTIDE SEQUENCE [LARGE SCALE GENOMIC DNA]</scope>
</reference>
<evidence type="ECO:0000313" key="2">
    <source>
        <dbReference type="EMBL" id="VDO19817.1"/>
    </source>
</evidence>
<feature type="chain" id="PRO_5044551265" evidence="1">
    <location>
        <begin position="18"/>
        <end position="132"/>
    </location>
</feature>
<accession>A0A3P7UC17</accession>
<dbReference type="AlphaFoldDB" id="A0A183F5J1"/>
<sequence>MPFRILVLLAVVSYGWAVLVFYNAKVGDRVELNLGKSVISWKRMRGSGGKPEFIRYCTGHERRCKQFVDENNMPAWPPSFAHVTADGVLIFDRVKKTDAGSYVNADAKPTEYTRPDGSASFREPVQIELVVI</sequence>
<dbReference type="Proteomes" id="UP000050761">
    <property type="component" value="Unassembled WGS sequence"/>
</dbReference>
<protein>
    <submittedName>
        <fullName evidence="4">Secreted protein</fullName>
    </submittedName>
</protein>
<dbReference type="WBParaSite" id="HPBE_0000143301-mRNA-1">
    <property type="protein sequence ID" value="HPBE_0000143301-mRNA-1"/>
    <property type="gene ID" value="HPBE_0000143301"/>
</dbReference>